<evidence type="ECO:0000313" key="2">
    <source>
        <dbReference type="EMBL" id="MBP2412271.1"/>
    </source>
</evidence>
<dbReference type="Proteomes" id="UP000711614">
    <property type="component" value="Unassembled WGS sequence"/>
</dbReference>
<organism evidence="2 3">
    <name type="scientific">Arthrobacter stackebrandtii</name>
    <dbReference type="NCBI Taxonomy" id="272161"/>
    <lineage>
        <taxon>Bacteria</taxon>
        <taxon>Bacillati</taxon>
        <taxon>Actinomycetota</taxon>
        <taxon>Actinomycetes</taxon>
        <taxon>Micrococcales</taxon>
        <taxon>Micrococcaceae</taxon>
        <taxon>Arthrobacter</taxon>
    </lineage>
</organism>
<dbReference type="InterPro" id="IPR051704">
    <property type="entry name" value="FAD_aromatic-hydroxylase"/>
</dbReference>
<accession>A0ABS4YU00</accession>
<dbReference type="EMBL" id="JAGIOI010000001">
    <property type="protein sequence ID" value="MBP2412271.1"/>
    <property type="molecule type" value="Genomic_DNA"/>
</dbReference>
<dbReference type="SUPFAM" id="SSF51905">
    <property type="entry name" value="FAD/NAD(P)-binding domain"/>
    <property type="match status" value="1"/>
</dbReference>
<evidence type="ECO:0000313" key="3">
    <source>
        <dbReference type="Proteomes" id="UP000711614"/>
    </source>
</evidence>
<dbReference type="PANTHER" id="PTHR46865">
    <property type="entry name" value="OXIDOREDUCTASE-RELATED"/>
    <property type="match status" value="1"/>
</dbReference>
<name>A0ABS4YU00_9MICC</name>
<dbReference type="PRINTS" id="PR00420">
    <property type="entry name" value="RNGMNOXGNASE"/>
</dbReference>
<proteinExistence type="predicted"/>
<sequence>MEHASELRGGGYIVDFWGAGFDVAKKMGIVPQLMRRGYVMTEARTVNRNGHRLATLKTEKILEAAGRYVSVARSDLASVICDALDGNTELIFDDTVMHLDDDDQRVRVTFRSGTTQDFDLVVGADGLHSRVRQLAFGPDADFEKYLGMVVACFETTSYWRRNELAAIMYAGVGFQATRLSLRDDSTMILFSLRHDGELPATRVEQERLVRAKLADQGWELPAMLELMSKAKDFYFDAVSQIRMPQWSSGRVALVGDAAACPSFLAGQGSALAVVEAYTLAAELAATQDHRLAFSRYHDRLAAFLLSKQDAAVGLGLAFAPKNRLQLATRNVVMKLMALPKVADLAMGKSFHDAVELPHFAAHEQ</sequence>
<comment type="caution">
    <text evidence="2">The sequence shown here is derived from an EMBL/GenBank/DDBJ whole genome shotgun (WGS) entry which is preliminary data.</text>
</comment>
<dbReference type="Pfam" id="PF01494">
    <property type="entry name" value="FAD_binding_3"/>
    <property type="match status" value="1"/>
</dbReference>
<dbReference type="Gene3D" id="3.30.9.10">
    <property type="entry name" value="D-Amino Acid Oxidase, subunit A, domain 2"/>
    <property type="match status" value="1"/>
</dbReference>
<dbReference type="InterPro" id="IPR036188">
    <property type="entry name" value="FAD/NAD-bd_sf"/>
</dbReference>
<dbReference type="Gene3D" id="3.50.50.60">
    <property type="entry name" value="FAD/NAD(P)-binding domain"/>
    <property type="match status" value="1"/>
</dbReference>
<dbReference type="InterPro" id="IPR002938">
    <property type="entry name" value="FAD-bd"/>
</dbReference>
<dbReference type="NCBIfam" id="NF005761">
    <property type="entry name" value="PRK07588.1"/>
    <property type="match status" value="1"/>
</dbReference>
<gene>
    <name evidence="2" type="ORF">JOF48_001070</name>
</gene>
<reference evidence="2 3" key="1">
    <citation type="submission" date="2021-03" db="EMBL/GenBank/DDBJ databases">
        <title>Sequencing the genomes of 1000 actinobacteria strains.</title>
        <authorList>
            <person name="Klenk H.-P."/>
        </authorList>
    </citation>
    <scope>NUCLEOTIDE SEQUENCE [LARGE SCALE GENOMIC DNA]</scope>
    <source>
        <strain evidence="2 3">DSM 16005</strain>
    </source>
</reference>
<dbReference type="PANTHER" id="PTHR46865:SF8">
    <property type="entry name" value="POSSIBLE OXIDOREDUCTASE"/>
    <property type="match status" value="1"/>
</dbReference>
<keyword evidence="3" id="KW-1185">Reference proteome</keyword>
<feature type="domain" description="FAD-binding" evidence="1">
    <location>
        <begin position="22"/>
        <end position="286"/>
    </location>
</feature>
<protein>
    <submittedName>
        <fullName evidence="2">2-polyprenyl-6-methoxyphenol hydroxylase-like FAD-dependent oxidoreductase</fullName>
    </submittedName>
</protein>
<evidence type="ECO:0000259" key="1">
    <source>
        <dbReference type="Pfam" id="PF01494"/>
    </source>
</evidence>